<evidence type="ECO:0000256" key="1">
    <source>
        <dbReference type="ARBA" id="ARBA00010641"/>
    </source>
</evidence>
<reference evidence="6" key="1">
    <citation type="submission" date="2016-12" db="EMBL/GenBank/DDBJ databases">
        <authorList>
            <person name="Varghese N."/>
            <person name="Submissions S."/>
        </authorList>
    </citation>
    <scope>NUCLEOTIDE SEQUENCE [LARGE SCALE GENOMIC DNA]</scope>
    <source>
        <strain evidence="6">DSM 18830</strain>
    </source>
</reference>
<comment type="similarity">
    <text evidence="1">Belongs to the sigma-70 factor family. ECF subfamily.</text>
</comment>
<dbReference type="GO" id="GO:0006352">
    <property type="term" value="P:DNA-templated transcription initiation"/>
    <property type="evidence" value="ECO:0007669"/>
    <property type="project" value="InterPro"/>
</dbReference>
<dbReference type="SUPFAM" id="SSF88946">
    <property type="entry name" value="Sigma2 domain of RNA polymerase sigma factors"/>
    <property type="match status" value="1"/>
</dbReference>
<keyword evidence="6" id="KW-1185">Reference proteome</keyword>
<evidence type="ECO:0000313" key="6">
    <source>
        <dbReference type="Proteomes" id="UP000184611"/>
    </source>
</evidence>
<dbReference type="AlphaFoldDB" id="A0A1M7ZYS2"/>
<name>A0A1M7ZYS2_9FLAO</name>
<dbReference type="PANTHER" id="PTHR43133:SF46">
    <property type="entry name" value="RNA POLYMERASE SIGMA-70 FACTOR ECF SUBFAMILY"/>
    <property type="match status" value="1"/>
</dbReference>
<accession>A0A1M7ZYS2</accession>
<dbReference type="Gene3D" id="1.10.10.10">
    <property type="entry name" value="Winged helix-like DNA-binding domain superfamily/Winged helix DNA-binding domain"/>
    <property type="match status" value="1"/>
</dbReference>
<dbReference type="OrthoDB" id="1099849at2"/>
<evidence type="ECO:0000256" key="3">
    <source>
        <dbReference type="ARBA" id="ARBA00023082"/>
    </source>
</evidence>
<dbReference type="EMBL" id="FRYK01000004">
    <property type="protein sequence ID" value="SHO73767.1"/>
    <property type="molecule type" value="Genomic_DNA"/>
</dbReference>
<evidence type="ECO:0000256" key="2">
    <source>
        <dbReference type="ARBA" id="ARBA00023015"/>
    </source>
</evidence>
<gene>
    <name evidence="5" type="ORF">SAMN05443547_2140</name>
</gene>
<keyword evidence="4" id="KW-0804">Transcription</keyword>
<dbReference type="InterPro" id="IPR013324">
    <property type="entry name" value="RNA_pol_sigma_r3/r4-like"/>
</dbReference>
<proteinExistence type="inferred from homology"/>
<dbReference type="Gene3D" id="1.10.1740.10">
    <property type="match status" value="1"/>
</dbReference>
<dbReference type="PANTHER" id="PTHR43133">
    <property type="entry name" value="RNA POLYMERASE ECF-TYPE SIGMA FACTO"/>
    <property type="match status" value="1"/>
</dbReference>
<dbReference type="Proteomes" id="UP000184611">
    <property type="component" value="Unassembled WGS sequence"/>
</dbReference>
<dbReference type="RefSeq" id="WP_073584252.1">
    <property type="nucleotide sequence ID" value="NZ_CBCSEA010000007.1"/>
</dbReference>
<dbReference type="GO" id="GO:0016987">
    <property type="term" value="F:sigma factor activity"/>
    <property type="evidence" value="ECO:0007669"/>
    <property type="project" value="UniProtKB-KW"/>
</dbReference>
<organism evidence="5 6">
    <name type="scientific">Flavobacterium cucumis</name>
    <dbReference type="NCBI Taxonomy" id="416016"/>
    <lineage>
        <taxon>Bacteria</taxon>
        <taxon>Pseudomonadati</taxon>
        <taxon>Bacteroidota</taxon>
        <taxon>Flavobacteriia</taxon>
        <taxon>Flavobacteriales</taxon>
        <taxon>Flavobacteriaceae</taxon>
        <taxon>Flavobacterium</taxon>
    </lineage>
</organism>
<evidence type="ECO:0000256" key="4">
    <source>
        <dbReference type="ARBA" id="ARBA00023163"/>
    </source>
</evidence>
<protein>
    <submittedName>
        <fullName evidence="5">RNA polymerase sigma factor, sigma-70 family</fullName>
    </submittedName>
</protein>
<evidence type="ECO:0000313" key="5">
    <source>
        <dbReference type="EMBL" id="SHO73767.1"/>
    </source>
</evidence>
<dbReference type="NCBIfam" id="TIGR02937">
    <property type="entry name" value="sigma70-ECF"/>
    <property type="match status" value="1"/>
</dbReference>
<dbReference type="InterPro" id="IPR039425">
    <property type="entry name" value="RNA_pol_sigma-70-like"/>
</dbReference>
<dbReference type="STRING" id="416016.SAMN05443547_2140"/>
<dbReference type="InterPro" id="IPR036388">
    <property type="entry name" value="WH-like_DNA-bd_sf"/>
</dbReference>
<keyword evidence="2" id="KW-0805">Transcription regulation</keyword>
<dbReference type="InterPro" id="IPR013325">
    <property type="entry name" value="RNA_pol_sigma_r2"/>
</dbReference>
<keyword evidence="3" id="KW-0731">Sigma factor</keyword>
<sequence>MNKESSLIQLLKENDSRTIKKIYEDNRTRFIAFASQYNLNVDVILDIYQDAIIALCENAKKGKLDSIQSSISTYLFSIGKFMIFQLLKKDKKMHIIDDFNLVDYEFESYDEEKEDTEIKLLQTAFENLGEQCKKVIQLFYYEEKKLDEILTILNYTNKDVLKSQKSRCMKQLKDLIKK</sequence>
<dbReference type="SUPFAM" id="SSF88659">
    <property type="entry name" value="Sigma3 and sigma4 domains of RNA polymerase sigma factors"/>
    <property type="match status" value="1"/>
</dbReference>
<dbReference type="InterPro" id="IPR014284">
    <property type="entry name" value="RNA_pol_sigma-70_dom"/>
</dbReference>